<proteinExistence type="predicted"/>
<gene>
    <name evidence="2" type="ORF">BMR1_03g00035</name>
</gene>
<dbReference type="KEGG" id="bmic:BMR1_03g00035"/>
<name>A0A0K3AM10_BABMR</name>
<reference evidence="2 3" key="1">
    <citation type="journal article" date="2012" name="Nucleic Acids Res.">
        <title>Sequencing of the smallest Apicomplexan genome from the human pathogen Babesia microti.</title>
        <authorList>
            <person name="Cornillot E."/>
            <person name="Hadj-Kaddour K."/>
            <person name="Dassouli A."/>
            <person name="Noel B."/>
            <person name="Ranwez V."/>
            <person name="Vacherie B."/>
            <person name="Augagneur Y."/>
            <person name="Bres V."/>
            <person name="Duclos A."/>
            <person name="Randazzo S."/>
            <person name="Carcy B."/>
            <person name="Debierre-Grockiego F."/>
            <person name="Delbecq S."/>
            <person name="Moubri-Menage K."/>
            <person name="Shams-Eldin H."/>
            <person name="Usmani-Brown S."/>
            <person name="Bringaud F."/>
            <person name="Wincker P."/>
            <person name="Vivares C.P."/>
            <person name="Schwarz R.T."/>
            <person name="Schetters T.P."/>
            <person name="Krause P.J."/>
            <person name="Gorenflot A."/>
            <person name="Berry V."/>
            <person name="Barbe V."/>
            <person name="Ben Mamoun C."/>
        </authorList>
    </citation>
    <scope>NUCLEOTIDE SEQUENCE [LARGE SCALE GENOMIC DNA]</scope>
    <source>
        <strain evidence="2 3">RI</strain>
    </source>
</reference>
<organism evidence="2 3">
    <name type="scientific">Babesia microti (strain RI)</name>
    <dbReference type="NCBI Taxonomy" id="1133968"/>
    <lineage>
        <taxon>Eukaryota</taxon>
        <taxon>Sar</taxon>
        <taxon>Alveolata</taxon>
        <taxon>Apicomplexa</taxon>
        <taxon>Aconoidasida</taxon>
        <taxon>Piroplasmida</taxon>
        <taxon>Babesiidae</taxon>
        <taxon>Babesia</taxon>
    </lineage>
</organism>
<evidence type="ECO:0000313" key="3">
    <source>
        <dbReference type="Proteomes" id="UP000002899"/>
    </source>
</evidence>
<keyword evidence="3" id="KW-1185">Reference proteome</keyword>
<dbReference type="GeneID" id="24424642"/>
<evidence type="ECO:0000313" key="2">
    <source>
        <dbReference type="EMBL" id="CTQ40607.1"/>
    </source>
</evidence>
<evidence type="ECO:0000256" key="1">
    <source>
        <dbReference type="SAM" id="MobiDB-lite"/>
    </source>
</evidence>
<reference evidence="2 3" key="2">
    <citation type="journal article" date="2013" name="PLoS ONE">
        <title>Whole genome mapping and re-organization of the nuclear and mitochondrial genomes of Babesia microti isolates.</title>
        <authorList>
            <person name="Cornillot E."/>
            <person name="Dassouli A."/>
            <person name="Garg A."/>
            <person name="Pachikara N."/>
            <person name="Randazzo S."/>
            <person name="Depoix D."/>
            <person name="Carcy B."/>
            <person name="Delbecq S."/>
            <person name="Frutos R."/>
            <person name="Silva J.C."/>
            <person name="Sutton R."/>
            <person name="Krause P.J."/>
            <person name="Mamoun C.B."/>
        </authorList>
    </citation>
    <scope>NUCLEOTIDE SEQUENCE [LARGE SCALE GENOMIC DNA]</scope>
    <source>
        <strain evidence="2 3">RI</strain>
    </source>
</reference>
<dbReference type="VEuPathDB" id="PiroplasmaDB:BMR1_03g00035"/>
<feature type="compositionally biased region" description="Basic and acidic residues" evidence="1">
    <location>
        <begin position="289"/>
        <end position="299"/>
    </location>
</feature>
<accession>A0A0K3AM10</accession>
<reference evidence="2 3" key="3">
    <citation type="journal article" date="2016" name="Sci. Rep.">
        <title>Genome-wide diversity and gene expression profiling of Babesia microti isolates identify polymorphic genes that mediate host-pathogen interactions.</title>
        <authorList>
            <person name="Silva J.C."/>
            <person name="Cornillot E."/>
            <person name="McCracken C."/>
            <person name="Usmani-Brown S."/>
            <person name="Dwivedi A."/>
            <person name="Ifeonu O.O."/>
            <person name="Crabtree J."/>
            <person name="Gotia H.T."/>
            <person name="Virji A.Z."/>
            <person name="Reynes C."/>
            <person name="Colinge J."/>
            <person name="Kumar V."/>
            <person name="Lawres L."/>
            <person name="Pazzi J.E."/>
            <person name="Pablo J.V."/>
            <person name="Hung C."/>
            <person name="Brancato J."/>
            <person name="Kumari P."/>
            <person name="Orvis J."/>
            <person name="Tretina K."/>
            <person name="Chibucos M."/>
            <person name="Ott S."/>
            <person name="Sadzewicz L."/>
            <person name="Sengamalay N."/>
            <person name="Shetty A.C."/>
            <person name="Su Q."/>
            <person name="Tallon L."/>
            <person name="Fraser C.M."/>
            <person name="Frutos R."/>
            <person name="Molina D.M."/>
            <person name="Krause P.J."/>
            <person name="Ben Mamoun C."/>
        </authorList>
    </citation>
    <scope>NUCLEOTIDE SEQUENCE [LARGE SCALE GENOMIC DNA]</scope>
    <source>
        <strain evidence="2 3">RI</strain>
    </source>
</reference>
<feature type="region of interest" description="Disordered" evidence="1">
    <location>
        <begin position="1"/>
        <end position="41"/>
    </location>
</feature>
<feature type="compositionally biased region" description="Polar residues" evidence="1">
    <location>
        <begin position="19"/>
        <end position="37"/>
    </location>
</feature>
<protein>
    <submittedName>
        <fullName evidence="2">Uncharacterized protein</fullName>
    </submittedName>
</protein>
<feature type="compositionally biased region" description="Polar residues" evidence="1">
    <location>
        <begin position="301"/>
        <end position="313"/>
    </location>
</feature>
<dbReference type="AlphaFoldDB" id="A0A0K3AM10"/>
<dbReference type="Proteomes" id="UP000002899">
    <property type="component" value="Chromosome III"/>
</dbReference>
<dbReference type="RefSeq" id="XP_012648618.1">
    <property type="nucleotide sequence ID" value="XM_012793164.1"/>
</dbReference>
<dbReference type="EMBL" id="LN871598">
    <property type="protein sequence ID" value="CTQ40607.1"/>
    <property type="molecule type" value="Genomic_DNA"/>
</dbReference>
<feature type="region of interest" description="Disordered" evidence="1">
    <location>
        <begin position="289"/>
        <end position="313"/>
    </location>
</feature>
<sequence length="392" mass="44189">MSKFPKHSSGGQPEHTHRQLQPIQPNMQPQHSTNRQNYPMGYQPLVSNIPLNVSMPSSIGGIAMDKNVVILGNRQMGIKWQHMPQIKQYPMSQVPMKMMPMTPVVMIPNSGVKMVPSHLCNLNPHQINQMATSNTDKNRRMCVARAMTTATTAAATSASIASGTNYSGKQSHITTTNMALDLQLQDLVAICLGRIYQTNGIWISLVSERDIIDHLKSSFLQRLGVMYNEACKFHQYSLDLEKKRLSNKKSIISPDQDLKPLTEYFWHKGRMERIMKNYKNIAKMTIEQKDDDKSDKDKGASMNTDSDTNNSGFFNTNIGGSQINSMSISRVSPNVMQTIEYSEVAYNQRILLAKVNLQNIRATLCGDKCEKFMPGVFRHSQLNLIESMLSRT</sequence>